<dbReference type="OrthoDB" id="414418at2759"/>
<dbReference type="Proteomes" id="UP000254866">
    <property type="component" value="Unassembled WGS sequence"/>
</dbReference>
<dbReference type="PANTHER" id="PTHR16469:SF51">
    <property type="entry name" value="TRANSCRIPTION FACTOR TAU 55 KDA SUBUNIT"/>
    <property type="match status" value="1"/>
</dbReference>
<accession>A0A370TY01</accession>
<dbReference type="Gene3D" id="3.40.50.1240">
    <property type="entry name" value="Phosphoglycerate mutase-like"/>
    <property type="match status" value="1"/>
</dbReference>
<evidence type="ECO:0008006" key="3">
    <source>
        <dbReference type="Google" id="ProtNLM"/>
    </source>
</evidence>
<name>A0A370TY01_9HELO</name>
<dbReference type="GeneID" id="43593232"/>
<dbReference type="RefSeq" id="XP_031873060.1">
    <property type="nucleotide sequence ID" value="XM_032009006.1"/>
</dbReference>
<dbReference type="PANTHER" id="PTHR16469">
    <property type="entry name" value="UBIQUITIN-ASSOCIATED AND SH3 DOMAIN-CONTAINING BA-RELATED"/>
    <property type="match status" value="1"/>
</dbReference>
<dbReference type="SUPFAM" id="SSF53254">
    <property type="entry name" value="Phosphoglycerate mutase-like"/>
    <property type="match status" value="1"/>
</dbReference>
<proteinExistence type="predicted"/>
<organism evidence="1 2">
    <name type="scientific">Venustampulla echinocandica</name>
    <dbReference type="NCBI Taxonomy" id="2656787"/>
    <lineage>
        <taxon>Eukaryota</taxon>
        <taxon>Fungi</taxon>
        <taxon>Dikarya</taxon>
        <taxon>Ascomycota</taxon>
        <taxon>Pezizomycotina</taxon>
        <taxon>Leotiomycetes</taxon>
        <taxon>Helotiales</taxon>
        <taxon>Pleuroascaceae</taxon>
        <taxon>Venustampulla</taxon>
    </lineage>
</organism>
<dbReference type="Pfam" id="PF00300">
    <property type="entry name" value="His_Phos_1"/>
    <property type="match status" value="1"/>
</dbReference>
<dbReference type="InterPro" id="IPR051710">
    <property type="entry name" value="Phosphatase_SH3-domain"/>
</dbReference>
<dbReference type="InterPro" id="IPR029033">
    <property type="entry name" value="His_PPase_superfam"/>
</dbReference>
<dbReference type="CDD" id="cd07067">
    <property type="entry name" value="HP_PGM_like"/>
    <property type="match status" value="1"/>
</dbReference>
<dbReference type="STRING" id="2656787.A0A370TY01"/>
<dbReference type="AlphaFoldDB" id="A0A370TY01"/>
<protein>
    <recommendedName>
        <fullName evidence="3">Phosphoglycerate mutase-like protein</fullName>
    </recommendedName>
</protein>
<comment type="caution">
    <text evidence="1">The sequence shown here is derived from an EMBL/GenBank/DDBJ whole genome shotgun (WGS) entry which is preliminary data.</text>
</comment>
<evidence type="ECO:0000313" key="1">
    <source>
        <dbReference type="EMBL" id="RDL40404.1"/>
    </source>
</evidence>
<keyword evidence="2" id="KW-1185">Reference proteome</keyword>
<reference evidence="1 2" key="1">
    <citation type="journal article" date="2018" name="IMA Fungus">
        <title>IMA Genome-F 9: Draft genome sequence of Annulohypoxylon stygium, Aspergillus mulundensis, Berkeleyomyces basicola (syn. Thielaviopsis basicola), Ceratocystis smalleyi, two Cercospora beticola strains, Coleophoma cylindrospora, Fusarium fracticaudum, Phialophora cf. hyalina, and Morchella septimelata.</title>
        <authorList>
            <person name="Wingfield B.D."/>
            <person name="Bills G.F."/>
            <person name="Dong Y."/>
            <person name="Huang W."/>
            <person name="Nel W.J."/>
            <person name="Swalarsk-Parry B.S."/>
            <person name="Vaghefi N."/>
            <person name="Wilken P.M."/>
            <person name="An Z."/>
            <person name="de Beer Z.W."/>
            <person name="De Vos L."/>
            <person name="Chen L."/>
            <person name="Duong T.A."/>
            <person name="Gao Y."/>
            <person name="Hammerbacher A."/>
            <person name="Kikkert J.R."/>
            <person name="Li Y."/>
            <person name="Li H."/>
            <person name="Li K."/>
            <person name="Li Q."/>
            <person name="Liu X."/>
            <person name="Ma X."/>
            <person name="Naidoo K."/>
            <person name="Pethybridge S.J."/>
            <person name="Sun J."/>
            <person name="Steenkamp E.T."/>
            <person name="van der Nest M.A."/>
            <person name="van Wyk S."/>
            <person name="Wingfield M.J."/>
            <person name="Xiong C."/>
            <person name="Yue Q."/>
            <person name="Zhang X."/>
        </authorList>
    </citation>
    <scope>NUCLEOTIDE SEQUENCE [LARGE SCALE GENOMIC DNA]</scope>
    <source>
        <strain evidence="1 2">BP 5553</strain>
    </source>
</reference>
<evidence type="ECO:0000313" key="2">
    <source>
        <dbReference type="Proteomes" id="UP000254866"/>
    </source>
</evidence>
<dbReference type="InterPro" id="IPR013078">
    <property type="entry name" value="His_Pase_superF_clade-1"/>
</dbReference>
<dbReference type="EMBL" id="NPIC01000001">
    <property type="protein sequence ID" value="RDL40404.1"/>
    <property type="molecule type" value="Genomic_DNA"/>
</dbReference>
<dbReference type="SMART" id="SM00855">
    <property type="entry name" value="PGAM"/>
    <property type="match status" value="1"/>
</dbReference>
<sequence>MSLEAIYVVRHGFRSNWVVDLKTGEYSSSIPTPTGIPSDPALASKGITQSQELAAHLSTLSPPIQRFYSSPFYRCIQTISPTLQALSSTTTDPEAQKIRGENGLGEWYGTARFDHPSPANSSVLKSLFPAFDEDYTPVIRPSVNGETISDLHDRTAYALHRVIERSDREGVKAIVICTHAATLIAIGRALTGRAPEDWSEEDFKPFTCGLTTFVRRVGEKGGRVEREVGDWEGPETAIPTVEWKGGNGVGGGWDVTGNGDCSFLSEGEERGWHFAGDESFDTTPALDAGSALGVVVESKKGPTIPASSSRL</sequence>
<gene>
    <name evidence="1" type="ORF">BP5553_00383</name>
</gene>